<evidence type="ECO:0000313" key="2">
    <source>
        <dbReference type="Proteomes" id="UP000279306"/>
    </source>
</evidence>
<dbReference type="Gene3D" id="2.60.40.3440">
    <property type="match status" value="1"/>
</dbReference>
<proteinExistence type="predicted"/>
<dbReference type="KEGG" id="mauu:NCTC10437_02706"/>
<dbReference type="Pfam" id="PF17963">
    <property type="entry name" value="Big_9"/>
    <property type="match status" value="1"/>
</dbReference>
<dbReference type="AlphaFoldDB" id="A0A3S4RNI7"/>
<protein>
    <submittedName>
        <fullName evidence="1">WD40 domain-containing protein</fullName>
    </submittedName>
</protein>
<reference evidence="1 2" key="1">
    <citation type="submission" date="2018-12" db="EMBL/GenBank/DDBJ databases">
        <authorList>
            <consortium name="Pathogen Informatics"/>
        </authorList>
    </citation>
    <scope>NUCLEOTIDE SEQUENCE [LARGE SCALE GENOMIC DNA]</scope>
    <source>
        <strain evidence="1 2">NCTC10437</strain>
    </source>
</reference>
<organism evidence="1 2">
    <name type="scientific">Mycolicibacterium aurum</name>
    <name type="common">Mycobacterium aurum</name>
    <dbReference type="NCBI Taxonomy" id="1791"/>
    <lineage>
        <taxon>Bacteria</taxon>
        <taxon>Bacillati</taxon>
        <taxon>Actinomycetota</taxon>
        <taxon>Actinomycetes</taxon>
        <taxon>Mycobacteriales</taxon>
        <taxon>Mycobacteriaceae</taxon>
        <taxon>Mycolicibacterium</taxon>
    </lineage>
</organism>
<keyword evidence="2" id="KW-1185">Reference proteome</keyword>
<gene>
    <name evidence="1" type="ORF">NCTC10437_02706</name>
</gene>
<name>A0A3S4RNI7_MYCAU</name>
<evidence type="ECO:0000313" key="1">
    <source>
        <dbReference type="EMBL" id="VEG54880.1"/>
    </source>
</evidence>
<dbReference type="Proteomes" id="UP000279306">
    <property type="component" value="Chromosome"/>
</dbReference>
<sequence length="316" mass="32867">MTVPSAVRPAVKRQGVITTIMTRVVNAIVRPLTGQAPAAPSGQSPFAWAVLAFVRRNFFNESPVITAVDVAGQQSTTGVITGNIDAIDPDELGKTVDVRASVYAGAAVPTDCGCAPEPGLIGLSFTNPAILGENPGDNWHAPAAVDNTCAYLNPEDFSVAFYRGTETGEVTIDGLGTGNVFLEFEGTLTEGGASEQSFATLIPELATGDLKGVTGKVTSVSSFNPDGSLNGVLTGTVVRPELRYVVVGKPAHGTVTVDRLTGAFTYTPDAGFAATGGADSFKVLVTEKRFNLLNLFRRYNGDPVTTINLNVAGTLV</sequence>
<dbReference type="STRING" id="1791.GCA_001049355_03936"/>
<accession>A0A3S4RNI7</accession>
<dbReference type="EMBL" id="LR134356">
    <property type="protein sequence ID" value="VEG54880.1"/>
    <property type="molecule type" value="Genomic_DNA"/>
</dbReference>